<feature type="region of interest" description="Disordered" evidence="2">
    <location>
        <begin position="1"/>
        <end position="77"/>
    </location>
</feature>
<organism evidence="4 5">
    <name type="scientific">Pocillopora damicornis</name>
    <name type="common">Cauliflower coral</name>
    <name type="synonym">Millepora damicornis</name>
    <dbReference type="NCBI Taxonomy" id="46731"/>
    <lineage>
        <taxon>Eukaryota</taxon>
        <taxon>Metazoa</taxon>
        <taxon>Cnidaria</taxon>
        <taxon>Anthozoa</taxon>
        <taxon>Hexacorallia</taxon>
        <taxon>Scleractinia</taxon>
        <taxon>Astrocoeniina</taxon>
        <taxon>Pocilloporidae</taxon>
        <taxon>Pocillopora</taxon>
    </lineage>
</organism>
<keyword evidence="5" id="KW-1185">Reference proteome</keyword>
<dbReference type="InterPro" id="IPR047383">
    <property type="entry name" value="Tudor_TDRD8"/>
</dbReference>
<accession>A0A3M6URH8</accession>
<feature type="domain" description="Tudor" evidence="3">
    <location>
        <begin position="126"/>
        <end position="185"/>
    </location>
</feature>
<dbReference type="PANTHER" id="PTHR22948:SF73">
    <property type="entry name" value="SERINE_THREONINE-PROTEIN KINASE 31"/>
    <property type="match status" value="1"/>
</dbReference>
<reference evidence="4 5" key="1">
    <citation type="journal article" date="2018" name="Sci. Rep.">
        <title>Comparative analysis of the Pocillopora damicornis genome highlights role of immune system in coral evolution.</title>
        <authorList>
            <person name="Cunning R."/>
            <person name="Bay R.A."/>
            <person name="Gillette P."/>
            <person name="Baker A.C."/>
            <person name="Traylor-Knowles N."/>
        </authorList>
    </citation>
    <scope>NUCLEOTIDE SEQUENCE [LARGE SCALE GENOMIC DNA]</scope>
    <source>
        <strain evidence="4">RSMAS</strain>
        <tissue evidence="4">Whole animal</tissue>
    </source>
</reference>
<dbReference type="EMBL" id="RCHS01000878">
    <property type="protein sequence ID" value="RMX56251.1"/>
    <property type="molecule type" value="Genomic_DNA"/>
</dbReference>
<dbReference type="InterPro" id="IPR002999">
    <property type="entry name" value="Tudor"/>
</dbReference>
<evidence type="ECO:0000313" key="5">
    <source>
        <dbReference type="Proteomes" id="UP000275408"/>
    </source>
</evidence>
<dbReference type="SUPFAM" id="SSF63748">
    <property type="entry name" value="Tudor/PWWP/MBT"/>
    <property type="match status" value="1"/>
</dbReference>
<proteinExistence type="predicted"/>
<dbReference type="CDD" id="cd20430">
    <property type="entry name" value="Tudor_TDRD8"/>
    <property type="match status" value="1"/>
</dbReference>
<dbReference type="InterPro" id="IPR050621">
    <property type="entry name" value="Tudor_domain_containing"/>
</dbReference>
<evidence type="ECO:0000259" key="3">
    <source>
        <dbReference type="PROSITE" id="PS50304"/>
    </source>
</evidence>
<feature type="coiled-coil region" evidence="1">
    <location>
        <begin position="568"/>
        <end position="599"/>
    </location>
</feature>
<dbReference type="SUPFAM" id="SSF56112">
    <property type="entry name" value="Protein kinase-like (PK-like)"/>
    <property type="match status" value="1"/>
</dbReference>
<gene>
    <name evidence="4" type="ORF">pdam_00011674</name>
</gene>
<evidence type="ECO:0000256" key="1">
    <source>
        <dbReference type="SAM" id="Coils"/>
    </source>
</evidence>
<feature type="coiled-coil region" evidence="1">
    <location>
        <begin position="281"/>
        <end position="308"/>
    </location>
</feature>
<dbReference type="SMART" id="SM00333">
    <property type="entry name" value="TUDOR"/>
    <property type="match status" value="1"/>
</dbReference>
<feature type="coiled-coil region" evidence="1">
    <location>
        <begin position="381"/>
        <end position="408"/>
    </location>
</feature>
<evidence type="ECO:0000256" key="2">
    <source>
        <dbReference type="SAM" id="MobiDB-lite"/>
    </source>
</evidence>
<feature type="compositionally biased region" description="Low complexity" evidence="2">
    <location>
        <begin position="24"/>
        <end position="35"/>
    </location>
</feature>
<keyword evidence="1" id="KW-0175">Coiled coil</keyword>
<dbReference type="AlphaFoldDB" id="A0A3M6URH8"/>
<dbReference type="PROSITE" id="PS50304">
    <property type="entry name" value="TUDOR"/>
    <property type="match status" value="1"/>
</dbReference>
<dbReference type="Gene3D" id="2.40.50.90">
    <property type="match status" value="1"/>
</dbReference>
<dbReference type="STRING" id="46731.A0A3M6URH8"/>
<protein>
    <recommendedName>
        <fullName evidence="3">Tudor domain-containing protein</fullName>
    </recommendedName>
</protein>
<sequence>MSLRLRPFGRSENSWASPNGDFRSSQPQSPKSPVSPMNPWSSNNNVMPGKFKQRRGSSFEDSVDVPPLTPKEESGGLTEEPVFITHVESPVRFWAQAVEAETAHVIEKMTSDLQIYCRNKPLLQSTPHIGKIYGGVYLEDQQWYRCRVKELIEDDKVKVHFVDFGNTEVISLRSIVFLSHDFLSPAPFAQLYCLYGVAVTSEELLVEGSNILHNLTNGKFLTIQLKEPRRALDVACAVELRDDSEGGIGNIAEELIRHGLVISTSAEQDGPPPLSPRTSLSEAISKEMEELTKENQLLRNRIKVYKEGEKAVDELRKYYSAQAAKHKENMEQAVSHKVLDLVGKVHDLKAMRDAAPANGKTSELIKETIDMTRNDRIHLKNLKSLQQVQELEKNLQQAQDDLRHCEDKEKLFSADLIPKRDEVRQMFVDSIDLFCKEVDLLPLQQREKCLQDALVQLQDQGASSNTKCDLAVEEAVKAYEDWVERTHQDMADVRQKVNQCTDDLVTALSNLQSALVVLQKSSEAVSTSLMFDDMDTLINALTSAIHEEMDKSKVSEDKEAQQLVDQTIKALIGELSKELQEIQELRDNLVINYKGLQTDMGSWLETKPDIKKVIEIKRSIKTLRSRLRHRLADKKDLEEVGLTDSNDEVEWHTSLTRGDEPETSEDLQKVEKDISEIYLKLHQSFEDESNFLADVAKAASHHFPELPIAHPELGISEYLASNGLVKPGRELEHYPHHDSVPSVSHDKCSVIKTEFAGRPCILKELSVDREVGDIETLKKNAVHFSSVKNPYLMRLDAFFAKGNRAFVQMPLLMSAEEWIALQECSPEVNTKCVSAKREITLNIICYGTVCLVHLYLQGISLVLRDILEALNSLHSQNIFHGCIHLQSVFVEKRSGEYRGVLDFYPFINTQSSPSQDMKLFGELIVKMNFPNKDSTTTFSQLTEDADLLAVLGDLLDTDDFDRLTAQQTLPHAYFCKCV</sequence>
<comment type="caution">
    <text evidence="4">The sequence shown here is derived from an EMBL/GenBank/DDBJ whole genome shotgun (WGS) entry which is preliminary data.</text>
</comment>
<dbReference type="InterPro" id="IPR035437">
    <property type="entry name" value="SNase_OB-fold_sf"/>
</dbReference>
<dbReference type="Gene3D" id="2.30.30.140">
    <property type="match status" value="1"/>
</dbReference>
<dbReference type="InterPro" id="IPR011009">
    <property type="entry name" value="Kinase-like_dom_sf"/>
</dbReference>
<dbReference type="FunFam" id="2.30.30.140:FF:000018">
    <property type="entry name" value="Serine/threonine-protein kinase 31"/>
    <property type="match status" value="1"/>
</dbReference>
<dbReference type="Pfam" id="PF00567">
    <property type="entry name" value="TUDOR"/>
    <property type="match status" value="1"/>
</dbReference>
<dbReference type="Proteomes" id="UP000275408">
    <property type="component" value="Unassembled WGS sequence"/>
</dbReference>
<name>A0A3M6URH8_POCDA</name>
<evidence type="ECO:0000313" key="4">
    <source>
        <dbReference type="EMBL" id="RMX56251.1"/>
    </source>
</evidence>
<dbReference type="PANTHER" id="PTHR22948">
    <property type="entry name" value="TUDOR DOMAIN CONTAINING PROTEIN"/>
    <property type="match status" value="1"/>
</dbReference>
<dbReference type="OrthoDB" id="6022388at2759"/>